<dbReference type="GO" id="GO:0071944">
    <property type="term" value="C:cell periphery"/>
    <property type="evidence" value="ECO:0007669"/>
    <property type="project" value="UniProtKB-ARBA"/>
</dbReference>
<evidence type="ECO:0000256" key="4">
    <source>
        <dbReference type="ARBA" id="ARBA00023136"/>
    </source>
</evidence>
<proteinExistence type="predicted"/>
<keyword evidence="7" id="KW-0732">Signal</keyword>
<comment type="caution">
    <text evidence="8">The sequence shown here is derived from an EMBL/GenBank/DDBJ whole genome shotgun (WGS) entry which is preliminary data.</text>
</comment>
<feature type="compositionally biased region" description="Low complexity" evidence="5">
    <location>
        <begin position="304"/>
        <end position="320"/>
    </location>
</feature>
<feature type="region of interest" description="Disordered" evidence="5">
    <location>
        <begin position="195"/>
        <end position="246"/>
    </location>
</feature>
<feature type="signal peptide" evidence="7">
    <location>
        <begin position="1"/>
        <end position="19"/>
    </location>
</feature>
<dbReference type="PANTHER" id="PTHR15549:SF6">
    <property type="entry name" value="MID2 DOMAIN-CONTAINING PROTEIN"/>
    <property type="match status" value="1"/>
</dbReference>
<feature type="transmembrane region" description="Helical" evidence="6">
    <location>
        <begin position="247"/>
        <end position="272"/>
    </location>
</feature>
<keyword evidence="4 6" id="KW-0472">Membrane</keyword>
<dbReference type="InterPro" id="IPR051694">
    <property type="entry name" value="Immunoregulatory_rcpt-like"/>
</dbReference>
<dbReference type="PANTHER" id="PTHR15549">
    <property type="entry name" value="PAIRED IMMUNOGLOBULIN-LIKE TYPE 2 RECEPTOR"/>
    <property type="match status" value="1"/>
</dbReference>
<evidence type="ECO:0000256" key="5">
    <source>
        <dbReference type="SAM" id="MobiDB-lite"/>
    </source>
</evidence>
<sequence>MSSSSRTLLLGAFLHGVTGMDLAHAAQRNHARDVPIATTTPAPYAFVDELNLFAGHGGLQARQEATTTSKLVVTIAPSNTCGYLSGMPGVAITCKNLSTCSWATVSTSGITSGLVGCDSEIYITCLESSKAVDPGACDDVCESNTFYLRCTNSKEPYCRTYAYPSGIRDYRCASTPVKSVQSVKFTYEGEENPVFRTTTIGGTSEKDIPTITEPSNTGSREPTETDTSTTTTSDVPAPTQKGKSAPIGAIVGGAVGGLALIGIIGIVVFFILRRRKPKPAANPAPAQPVMTQQQNPPAPPVNPNPYSQQQPYPPVASSYPDHSMTVSPSPSDPHMSMMSGPVSSIGPASPTGWNQHPSPPPFHTPAPAYEMPGPEAREQEPVYEMGANSGKT</sequence>
<accession>A0A9P7GS08</accession>
<evidence type="ECO:0000256" key="6">
    <source>
        <dbReference type="SAM" id="Phobius"/>
    </source>
</evidence>
<keyword evidence="2 6" id="KW-0812">Transmembrane</keyword>
<feature type="compositionally biased region" description="Low complexity" evidence="5">
    <location>
        <begin position="327"/>
        <end position="339"/>
    </location>
</feature>
<evidence type="ECO:0000256" key="3">
    <source>
        <dbReference type="ARBA" id="ARBA00022989"/>
    </source>
</evidence>
<keyword evidence="9" id="KW-1185">Reference proteome</keyword>
<reference evidence="8" key="1">
    <citation type="submission" date="2021-04" db="EMBL/GenBank/DDBJ databases">
        <title>Draft genome of Fusarium avenaceum strain F156N33, isolated from an atmospheric sample in Virginia.</title>
        <authorList>
            <person name="Yang S."/>
            <person name="Vinatzer B.A."/>
            <person name="Coleman J."/>
        </authorList>
    </citation>
    <scope>NUCLEOTIDE SEQUENCE</scope>
    <source>
        <strain evidence="8">F156N33</strain>
    </source>
</reference>
<name>A0A9P7GS08_9HYPO</name>
<dbReference type="AlphaFoldDB" id="A0A9P7GS08"/>
<evidence type="ECO:0000256" key="2">
    <source>
        <dbReference type="ARBA" id="ARBA00022692"/>
    </source>
</evidence>
<dbReference type="GO" id="GO:0016020">
    <property type="term" value="C:membrane"/>
    <property type="evidence" value="ECO:0007669"/>
    <property type="project" value="UniProtKB-SubCell"/>
</dbReference>
<keyword evidence="3 6" id="KW-1133">Transmembrane helix</keyword>
<dbReference type="EMBL" id="JAGPUO010000035">
    <property type="protein sequence ID" value="KAG5655116.1"/>
    <property type="molecule type" value="Genomic_DNA"/>
</dbReference>
<organism evidence="8 9">
    <name type="scientific">Fusarium avenaceum</name>
    <dbReference type="NCBI Taxonomy" id="40199"/>
    <lineage>
        <taxon>Eukaryota</taxon>
        <taxon>Fungi</taxon>
        <taxon>Dikarya</taxon>
        <taxon>Ascomycota</taxon>
        <taxon>Pezizomycotina</taxon>
        <taxon>Sordariomycetes</taxon>
        <taxon>Hypocreomycetidae</taxon>
        <taxon>Hypocreales</taxon>
        <taxon>Nectriaceae</taxon>
        <taxon>Fusarium</taxon>
        <taxon>Fusarium tricinctum species complex</taxon>
    </lineage>
</organism>
<evidence type="ECO:0000256" key="7">
    <source>
        <dbReference type="SAM" id="SignalP"/>
    </source>
</evidence>
<gene>
    <name evidence="8" type="ORF">KAF25_001889</name>
</gene>
<evidence type="ECO:0000313" key="8">
    <source>
        <dbReference type="EMBL" id="KAG5655116.1"/>
    </source>
</evidence>
<feature type="region of interest" description="Disordered" evidence="5">
    <location>
        <begin position="278"/>
        <end position="392"/>
    </location>
</feature>
<comment type="subcellular location">
    <subcellularLocation>
        <location evidence="1">Membrane</location>
        <topology evidence="1">Single-pass membrane protein</topology>
    </subcellularLocation>
</comment>
<feature type="compositionally biased region" description="Low complexity" evidence="5">
    <location>
        <begin position="225"/>
        <end position="234"/>
    </location>
</feature>
<dbReference type="Proteomes" id="UP000782241">
    <property type="component" value="Unassembled WGS sequence"/>
</dbReference>
<protein>
    <recommendedName>
        <fullName evidence="10">Mid2 domain-containing protein</fullName>
    </recommendedName>
</protein>
<feature type="chain" id="PRO_5040231158" description="Mid2 domain-containing protein" evidence="7">
    <location>
        <begin position="20"/>
        <end position="392"/>
    </location>
</feature>
<evidence type="ECO:0008006" key="10">
    <source>
        <dbReference type="Google" id="ProtNLM"/>
    </source>
</evidence>
<evidence type="ECO:0000256" key="1">
    <source>
        <dbReference type="ARBA" id="ARBA00004167"/>
    </source>
</evidence>
<evidence type="ECO:0000313" key="9">
    <source>
        <dbReference type="Proteomes" id="UP000782241"/>
    </source>
</evidence>